<dbReference type="Gene3D" id="2.30.29.30">
    <property type="entry name" value="Pleckstrin-homology domain (PH domain)/Phosphotyrosine-binding domain (PTB)"/>
    <property type="match status" value="1"/>
</dbReference>
<keyword evidence="5" id="KW-1185">Reference proteome</keyword>
<feature type="domain" description="PH" evidence="3">
    <location>
        <begin position="445"/>
        <end position="559"/>
    </location>
</feature>
<dbReference type="OrthoDB" id="10501111at2759"/>
<dbReference type="SMART" id="SM00233">
    <property type="entry name" value="PH"/>
    <property type="match status" value="1"/>
</dbReference>
<organism evidence="4 5">
    <name type="scientific">Symbiodinium natans</name>
    <dbReference type="NCBI Taxonomy" id="878477"/>
    <lineage>
        <taxon>Eukaryota</taxon>
        <taxon>Sar</taxon>
        <taxon>Alveolata</taxon>
        <taxon>Dinophyceae</taxon>
        <taxon>Suessiales</taxon>
        <taxon>Symbiodiniaceae</taxon>
        <taxon>Symbiodinium</taxon>
    </lineage>
</organism>
<evidence type="ECO:0000313" key="4">
    <source>
        <dbReference type="EMBL" id="CAE7223000.1"/>
    </source>
</evidence>
<name>A0A812K931_9DINO</name>
<gene>
    <name evidence="4" type="ORF">SNAT2548_LOCUS8361</name>
</gene>
<protein>
    <recommendedName>
        <fullName evidence="3">PH domain-containing protein</fullName>
    </recommendedName>
</protein>
<dbReference type="AlphaFoldDB" id="A0A812K931"/>
<evidence type="ECO:0000256" key="1">
    <source>
        <dbReference type="SAM" id="MobiDB-lite"/>
    </source>
</evidence>
<proteinExistence type="predicted"/>
<feature type="region of interest" description="Disordered" evidence="1">
    <location>
        <begin position="316"/>
        <end position="335"/>
    </location>
</feature>
<dbReference type="InterPro" id="IPR001849">
    <property type="entry name" value="PH_domain"/>
</dbReference>
<sequence length="564" mass="64101">MWTWCLHSTTLLLGCAPLICSYRLSYDADELQPTVDFKFMTEDTSYTGRSKTILRSVSQWVWNDRSEGKVKEEIVEGHTCQNFGRREETYYASSFCYWAPEIPDEPRSDPMLVWLGGAEPSGARLHSAYGVSQGKCIKATVCHNNAQSKDGEVTMSSWDHPEEVPLPAGCVGENEILRTCEATLAKNNPELKAKVDSCRDVEHRHTRAADALEACLAALRDLPNEIHDRMPEKIADQRSNMYSQCDGFSTRSHPWCSRGGEEGDDDEYERCQECYRAHTSLDFKERRTREAESEFREAEEQLQSLQSHLRRLEEQLRSNQAKEPSLTQAKQSMDQEWLPQKEECHAAFQDFEGKEQHFIPECARGRYDESCEKSCLESQRAGRGGCGVVEGNEHGTAHVRGGIKVPCAPPQPSWILGSPKYANPESAEEQCQRILQVQQPQFAQSIVKAGWLEKQGSMYRWSRHFAVFESSDAVRSAALRLFKDDPSTDDKVATSAQAIFLWDAKNVEAKDGKAYRFKNGVKCFKLHHFYTTYPFCIKEAADPSAEQAEWMNLISSSMNFSDWK</sequence>
<evidence type="ECO:0000256" key="2">
    <source>
        <dbReference type="SAM" id="SignalP"/>
    </source>
</evidence>
<dbReference type="EMBL" id="CAJNDS010000614">
    <property type="protein sequence ID" value="CAE7223000.1"/>
    <property type="molecule type" value="Genomic_DNA"/>
</dbReference>
<accession>A0A812K931</accession>
<feature type="chain" id="PRO_5032982038" description="PH domain-containing protein" evidence="2">
    <location>
        <begin position="22"/>
        <end position="564"/>
    </location>
</feature>
<reference evidence="4" key="1">
    <citation type="submission" date="2021-02" db="EMBL/GenBank/DDBJ databases">
        <authorList>
            <person name="Dougan E. K."/>
            <person name="Rhodes N."/>
            <person name="Thang M."/>
            <person name="Chan C."/>
        </authorList>
    </citation>
    <scope>NUCLEOTIDE SEQUENCE</scope>
</reference>
<keyword evidence="2" id="KW-0732">Signal</keyword>
<feature type="signal peptide" evidence="2">
    <location>
        <begin position="1"/>
        <end position="21"/>
    </location>
</feature>
<feature type="compositionally biased region" description="Polar residues" evidence="1">
    <location>
        <begin position="317"/>
        <end position="334"/>
    </location>
</feature>
<dbReference type="Proteomes" id="UP000604046">
    <property type="component" value="Unassembled WGS sequence"/>
</dbReference>
<dbReference type="SUPFAM" id="SSF50729">
    <property type="entry name" value="PH domain-like"/>
    <property type="match status" value="1"/>
</dbReference>
<evidence type="ECO:0000313" key="5">
    <source>
        <dbReference type="Proteomes" id="UP000604046"/>
    </source>
</evidence>
<comment type="caution">
    <text evidence="4">The sequence shown here is derived from an EMBL/GenBank/DDBJ whole genome shotgun (WGS) entry which is preliminary data.</text>
</comment>
<evidence type="ECO:0000259" key="3">
    <source>
        <dbReference type="PROSITE" id="PS50003"/>
    </source>
</evidence>
<dbReference type="InterPro" id="IPR011993">
    <property type="entry name" value="PH-like_dom_sf"/>
</dbReference>
<dbReference type="PROSITE" id="PS50003">
    <property type="entry name" value="PH_DOMAIN"/>
    <property type="match status" value="1"/>
</dbReference>